<evidence type="ECO:0000313" key="1">
    <source>
        <dbReference type="EnsemblMetazoa" id="PPA13550.1"/>
    </source>
</evidence>
<reference evidence="2" key="2">
    <citation type="submission" date="2022-06" db="UniProtKB">
        <authorList>
            <consortium name="EnsemblMetazoa"/>
        </authorList>
    </citation>
    <scope>IDENTIFICATION</scope>
    <source>
        <strain evidence="2">PS312</strain>
    </source>
</reference>
<evidence type="ECO:0000313" key="2">
    <source>
        <dbReference type="EnsemblMetazoa" id="PPA34417.1"/>
    </source>
</evidence>
<reference evidence="3" key="1">
    <citation type="journal article" date="2008" name="Nat. Genet.">
        <title>The Pristionchus pacificus genome provides a unique perspective on nematode lifestyle and parasitism.</title>
        <authorList>
            <person name="Dieterich C."/>
            <person name="Clifton S.W."/>
            <person name="Schuster L.N."/>
            <person name="Chinwalla A."/>
            <person name="Delehaunty K."/>
            <person name="Dinkelacker I."/>
            <person name="Fulton L."/>
            <person name="Fulton R."/>
            <person name="Godfrey J."/>
            <person name="Minx P."/>
            <person name="Mitreva M."/>
            <person name="Roeseler W."/>
            <person name="Tian H."/>
            <person name="Witte H."/>
            <person name="Yang S.P."/>
            <person name="Wilson R.K."/>
            <person name="Sommer R.J."/>
        </authorList>
    </citation>
    <scope>NUCLEOTIDE SEQUENCE [LARGE SCALE GENOMIC DNA]</scope>
    <source>
        <strain evidence="3">PS312</strain>
    </source>
</reference>
<proteinExistence type="predicted"/>
<gene>
    <name evidence="2" type="primary">WBGene00272786</name>
    <name evidence="1" type="synonym">WBGene00103104</name>
</gene>
<keyword evidence="3" id="KW-1185">Reference proteome</keyword>
<dbReference type="EnsemblMetazoa" id="PPA13550.1">
    <property type="protein sequence ID" value="PPA13550.1"/>
    <property type="gene ID" value="WBGene00103104"/>
</dbReference>
<evidence type="ECO:0000313" key="3">
    <source>
        <dbReference type="Proteomes" id="UP000005239"/>
    </source>
</evidence>
<name>H3EUR5_PRIPA</name>
<dbReference type="Proteomes" id="UP000005239">
    <property type="component" value="Unassembled WGS sequence"/>
</dbReference>
<organism evidence="2 3">
    <name type="scientific">Pristionchus pacificus</name>
    <name type="common">Parasitic nematode worm</name>
    <dbReference type="NCBI Taxonomy" id="54126"/>
    <lineage>
        <taxon>Eukaryota</taxon>
        <taxon>Metazoa</taxon>
        <taxon>Ecdysozoa</taxon>
        <taxon>Nematoda</taxon>
        <taxon>Chromadorea</taxon>
        <taxon>Rhabditida</taxon>
        <taxon>Rhabditina</taxon>
        <taxon>Diplogasteromorpha</taxon>
        <taxon>Diplogasteroidea</taxon>
        <taxon>Neodiplogasteridae</taxon>
        <taxon>Pristionchus</taxon>
    </lineage>
</organism>
<accession>A0A2A6BZ30</accession>
<protein>
    <submittedName>
        <fullName evidence="2">Uncharacterized protein</fullName>
    </submittedName>
</protein>
<accession>H3EUR5</accession>
<dbReference type="AlphaFoldDB" id="H3EUR5"/>
<dbReference type="EnsemblMetazoa" id="PPA34417.1">
    <property type="protein sequence ID" value="PPA34417.1"/>
    <property type="gene ID" value="WBGene00272786"/>
</dbReference>
<sequence>MTRVSVRTAERTERAQVRHQFFIYYWNVKRIVDLETLDKEDESKLKEKLVEVEKQVKILENEWAHPSVGIRIGKLLRLAKEIFPHKEFPYLPCAGH</sequence>